<evidence type="ECO:0000313" key="19">
    <source>
        <dbReference type="Proteomes" id="UP000572988"/>
    </source>
</evidence>
<reference evidence="15 18" key="3">
    <citation type="submission" date="2020-11" db="EMBL/GenBank/DDBJ databases">
        <authorList>
            <consortium name="Pathogen Informatics"/>
        </authorList>
    </citation>
    <scope>NUCLEOTIDE SEQUENCE [LARGE SCALE GENOMIC DNA]</scope>
    <source>
        <strain evidence="15 18">NCTC12218</strain>
    </source>
</reference>
<evidence type="ECO:0000256" key="11">
    <source>
        <dbReference type="ARBA" id="ARBA00023251"/>
    </source>
</evidence>
<evidence type="ECO:0000256" key="7">
    <source>
        <dbReference type="ARBA" id="ARBA00022692"/>
    </source>
</evidence>
<dbReference type="RefSeq" id="WP_016425022.1">
    <property type="nucleotide sequence ID" value="NZ_CABKRV010000001.1"/>
</dbReference>
<dbReference type="InterPro" id="IPR024320">
    <property type="entry name" value="LPG_synthase_C"/>
</dbReference>
<reference evidence="16 19" key="1">
    <citation type="submission" date="2018-01" db="EMBL/GenBank/DDBJ databases">
        <title>Complete genome sequence of Staphylococcus Scheliferi isolated from human.</title>
        <authorList>
            <person name="Abouelkhair M.A."/>
            <person name="Bemis D.A."/>
            <person name="Kania S.A."/>
        </authorList>
    </citation>
    <scope>NUCLEOTIDE SEQUENCE [LARGE SCALE GENOMIC DNA]</scope>
    <source>
        <strain evidence="16 19">ATCC 43808</strain>
    </source>
</reference>
<organism evidence="17">
    <name type="scientific">Staphylococcus schleiferi</name>
    <dbReference type="NCBI Taxonomy" id="1295"/>
    <lineage>
        <taxon>Bacteria</taxon>
        <taxon>Bacillati</taxon>
        <taxon>Bacillota</taxon>
        <taxon>Bacilli</taxon>
        <taxon>Bacillales</taxon>
        <taxon>Staphylococcaceae</taxon>
        <taxon>Staphylococcus</taxon>
    </lineage>
</organism>
<dbReference type="InterPro" id="IPR016181">
    <property type="entry name" value="Acyl_CoA_acyltransferase"/>
</dbReference>
<feature type="transmembrane region" description="Helical" evidence="13">
    <location>
        <begin position="447"/>
        <end position="465"/>
    </location>
</feature>
<keyword evidence="6 13" id="KW-0808">Transferase</keyword>
<dbReference type="NCBIfam" id="NF033480">
    <property type="entry name" value="bifunc_MprF"/>
    <property type="match status" value="1"/>
</dbReference>
<feature type="transmembrane region" description="Helical" evidence="13">
    <location>
        <begin position="419"/>
        <end position="435"/>
    </location>
</feature>
<dbReference type="PANTHER" id="PTHR34697">
    <property type="entry name" value="PHOSPHATIDYLGLYCEROL LYSYLTRANSFERASE"/>
    <property type="match status" value="1"/>
</dbReference>
<dbReference type="GO" id="GO:0055091">
    <property type="term" value="P:phospholipid homeostasis"/>
    <property type="evidence" value="ECO:0007669"/>
    <property type="project" value="TreeGrafter"/>
</dbReference>
<evidence type="ECO:0000256" key="10">
    <source>
        <dbReference type="ARBA" id="ARBA00023136"/>
    </source>
</evidence>
<evidence type="ECO:0000256" key="6">
    <source>
        <dbReference type="ARBA" id="ARBA00022679"/>
    </source>
</evidence>
<feature type="transmembrane region" description="Helical" evidence="13">
    <location>
        <begin position="279"/>
        <end position="301"/>
    </location>
</feature>
<keyword evidence="19" id="KW-1185">Reference proteome</keyword>
<evidence type="ECO:0000313" key="17">
    <source>
        <dbReference type="EMBL" id="SUM89117.1"/>
    </source>
</evidence>
<keyword evidence="11 13" id="KW-0046">Antibiotic resistance</keyword>
<proteinExistence type="inferred from homology"/>
<feature type="transmembrane region" description="Helical" evidence="13">
    <location>
        <begin position="365"/>
        <end position="384"/>
    </location>
</feature>
<feature type="transmembrane region" description="Helical" evidence="13">
    <location>
        <begin position="328"/>
        <end position="353"/>
    </location>
</feature>
<accession>A0A7Z7VXB4</accession>
<feature type="transmembrane region" description="Helical" evidence="13">
    <location>
        <begin position="396"/>
        <end position="413"/>
    </location>
</feature>
<sequence>MIKQKHHLLKYLKIAFIIFLITTITVILVKELAAIDFKKVFLLFNHISPMEMIILFLLGGSSVILLSLYDVILTGRFKLDLSPFKALRVGYIINAFNNIIGFGGFIGASVRMWFYGSYTNERKKLVQFVSYMLTSMLTGLSFLSLLIVTHVLDVSFLYRTSIWFTVFLYVIAFLLPVFIIISWIWPIDRTARWLGSIFTLVSSSEWLLASIVLFCAFQLVGVHVSYPVILSVFIVAAISGLISFIPGGFGAFDLIVLLGLQHLGIAEEKVVLGLLLYRFAYYFFPLLIALVLTVFEFGSLAKKYVSESKYFLPAKEVSGFLMSFQKDFVALIPSLALSILVLMMSSILFFSNFSIIFDALNTKHHTLFILLYILNVSASLILLLNLRGIIARSKRSILFAIVALVILLLSNFYVYGATLLLLVIALILAALIFAYRKARVLKRPLRIQKLTIILVISAIVLYFNQLLVKQFLYLIEVQPPKIDFFLLRSTFWLSVIGMTLIVVVIIYLFEWNYRRPREHHDKEVASQILKQYGGHLLSHLLYSGDKLVFVNEQQTAFVMYRYDRSAYIILGDPVGLESDFRSLLTEFYEYATYLGRDVIFYQVSEDYLTLYHDFGNQFFKLGEEALINATDFTVAGKKRRGFRATLNKFESLGYQFEILETPLDEKTYDRLHQISREWLGQQSEFYFSVGRFTPAYINAAPVGVLRNEEGRIDAFCTLMPVEGADTISVDLIRWDKSLGLPFMDALYLNMILWAQSEGYSRFNMGMATLSNVGQVPYGHIREKFAGRFYEHFNGLYSFQGLRQYKSKFNPDWESRYLVYHRGQSVWESLIKVTRVIRRKK</sequence>
<dbReference type="GO" id="GO:0050071">
    <property type="term" value="F:phosphatidylglycerol lysyltransferase activity"/>
    <property type="evidence" value="ECO:0007669"/>
    <property type="project" value="UniProtKB-EC"/>
</dbReference>
<name>A0A7Z7VXB4_STASC</name>
<dbReference type="InterPro" id="IPR022791">
    <property type="entry name" value="L-PG_synthase/AglD"/>
</dbReference>
<gene>
    <name evidence="17" type="primary">fmtC</name>
    <name evidence="13" type="synonym">mprF</name>
    <name evidence="16" type="ORF">C1O36_04280</name>
    <name evidence="17" type="ORF">NCTC12218_01553</name>
</gene>
<dbReference type="Proteomes" id="UP000572988">
    <property type="component" value="Unassembled WGS sequence"/>
</dbReference>
<dbReference type="EMBL" id="POVK01000010">
    <property type="protein sequence ID" value="NHA33745.1"/>
    <property type="molecule type" value="Genomic_DNA"/>
</dbReference>
<evidence type="ECO:0000256" key="1">
    <source>
        <dbReference type="ARBA" id="ARBA00004651"/>
    </source>
</evidence>
<dbReference type="InterPro" id="IPR051211">
    <property type="entry name" value="PG_lysyltransferase"/>
</dbReference>
<feature type="transmembrane region" description="Helical" evidence="13">
    <location>
        <begin position="206"/>
        <end position="226"/>
    </location>
</feature>
<feature type="transmembrane region" description="Helical" evidence="13">
    <location>
        <begin position="12"/>
        <end position="33"/>
    </location>
</feature>
<comment type="catalytic activity">
    <reaction evidence="12 13">
        <text>L-lysyl-tRNA(Lys) + a 1,2-diacyl-sn-glycero-3-phospho-(1'-sn-glycerol) = a 1,2-diacyl-sn-glycero-3-phospho-1'-(3'-O-L-lysyl)-sn-glycerol + tRNA(Lys)</text>
        <dbReference type="Rhea" id="RHEA:10668"/>
        <dbReference type="Rhea" id="RHEA-COMP:9696"/>
        <dbReference type="Rhea" id="RHEA-COMP:9697"/>
        <dbReference type="ChEBI" id="CHEBI:64716"/>
        <dbReference type="ChEBI" id="CHEBI:75792"/>
        <dbReference type="ChEBI" id="CHEBI:78442"/>
        <dbReference type="ChEBI" id="CHEBI:78529"/>
        <dbReference type="EC" id="2.3.2.3"/>
    </reaction>
</comment>
<evidence type="ECO:0000256" key="8">
    <source>
        <dbReference type="ARBA" id="ARBA00022989"/>
    </source>
</evidence>
<protein>
    <recommendedName>
        <fullName evidence="4 13">Phosphatidylglycerol lysyltransferase</fullName>
        <ecNumber evidence="3 13">2.3.2.3</ecNumber>
    </recommendedName>
    <alternativeName>
        <fullName evidence="13">Lysylphosphatidylglycerol synthase</fullName>
    </alternativeName>
</protein>
<dbReference type="PANTHER" id="PTHR34697:SF2">
    <property type="entry name" value="PHOSPHATIDYLGLYCEROL LYSYLTRANSFERASE"/>
    <property type="match status" value="1"/>
</dbReference>
<dbReference type="EC" id="2.3.2.3" evidence="3 13"/>
<feature type="transmembrane region" description="Helical" evidence="13">
    <location>
        <begin position="128"/>
        <end position="152"/>
    </location>
</feature>
<feature type="transmembrane region" description="Helical" evidence="13">
    <location>
        <begin position="95"/>
        <end position="116"/>
    </location>
</feature>
<evidence type="ECO:0000256" key="13">
    <source>
        <dbReference type="RuleBase" id="RU363042"/>
    </source>
</evidence>
<comment type="function">
    <text evidence="13">Catalyzes the transfer of a lysyl group from L-lysyl-tRNA(Lys) to membrane-bound phosphatidylglycerol (PG), which produces lysylphosphatidylglycerol (LPG), a major component of the bacterial membrane with a positive net charge. LPG synthesis contributes to bacterial virulence as it is involved in the resistance mechanism against cationic antimicrobial peptides (CAMP) produces by the host's immune system (defensins, cathelicidins) and by the competing microorganisms.</text>
</comment>
<evidence type="ECO:0000256" key="12">
    <source>
        <dbReference type="ARBA" id="ARBA00047540"/>
    </source>
</evidence>
<dbReference type="Pfam" id="PF03706">
    <property type="entry name" value="LPG_synthase_TM"/>
    <property type="match status" value="1"/>
</dbReference>
<keyword evidence="5" id="KW-1003">Cell membrane</keyword>
<evidence type="ECO:0000256" key="2">
    <source>
        <dbReference type="ARBA" id="ARBA00008627"/>
    </source>
</evidence>
<keyword evidence="17" id="KW-0012">Acyltransferase</keyword>
<comment type="similarity">
    <text evidence="2 13">Belongs to the LPG synthase family.</text>
</comment>
<feature type="transmembrane region" description="Helical" evidence="13">
    <location>
        <begin position="485"/>
        <end position="509"/>
    </location>
</feature>
<evidence type="ECO:0000256" key="5">
    <source>
        <dbReference type="ARBA" id="ARBA00022475"/>
    </source>
</evidence>
<evidence type="ECO:0000313" key="15">
    <source>
        <dbReference type="EMBL" id="CAD7359890.1"/>
    </source>
</evidence>
<evidence type="ECO:0000313" key="16">
    <source>
        <dbReference type="EMBL" id="NHA33745.1"/>
    </source>
</evidence>
<dbReference type="GO" id="GO:0006629">
    <property type="term" value="P:lipid metabolic process"/>
    <property type="evidence" value="ECO:0007669"/>
    <property type="project" value="UniProtKB-KW"/>
</dbReference>
<evidence type="ECO:0000256" key="9">
    <source>
        <dbReference type="ARBA" id="ARBA00023098"/>
    </source>
</evidence>
<feature type="transmembrane region" description="Helical" evidence="13">
    <location>
        <begin position="233"/>
        <end position="259"/>
    </location>
</feature>
<keyword evidence="10 13" id="KW-0472">Membrane</keyword>
<dbReference type="SUPFAM" id="SSF55729">
    <property type="entry name" value="Acyl-CoA N-acyltransferases (Nat)"/>
    <property type="match status" value="1"/>
</dbReference>
<dbReference type="GO" id="GO:0046677">
    <property type="term" value="P:response to antibiotic"/>
    <property type="evidence" value="ECO:0007669"/>
    <property type="project" value="UniProtKB-KW"/>
</dbReference>
<comment type="subcellular location">
    <subcellularLocation>
        <location evidence="1 13">Cell membrane</location>
        <topology evidence="1 13">Multi-pass membrane protein</topology>
    </subcellularLocation>
</comment>
<evidence type="ECO:0000313" key="18">
    <source>
        <dbReference type="Proteomes" id="UP000264146"/>
    </source>
</evidence>
<dbReference type="GeneID" id="93790167"/>
<feature type="transmembrane region" description="Helical" evidence="13">
    <location>
        <begin position="53"/>
        <end position="74"/>
    </location>
</feature>
<keyword evidence="7 13" id="KW-0812">Transmembrane</keyword>
<dbReference type="GO" id="GO:0005886">
    <property type="term" value="C:plasma membrane"/>
    <property type="evidence" value="ECO:0007669"/>
    <property type="project" value="UniProtKB-SubCell"/>
</dbReference>
<feature type="transmembrane region" description="Helical" evidence="13">
    <location>
        <begin position="164"/>
        <end position="186"/>
    </location>
</feature>
<dbReference type="EMBL" id="UHEF01000001">
    <property type="protein sequence ID" value="SUM89117.1"/>
    <property type="molecule type" value="Genomic_DNA"/>
</dbReference>
<dbReference type="Proteomes" id="UP000264146">
    <property type="component" value="Chromosome"/>
</dbReference>
<reference evidence="17" key="2">
    <citation type="submission" date="2018-06" db="EMBL/GenBank/DDBJ databases">
        <authorList>
            <consortium name="Pathogen Informatics"/>
            <person name="Doyle S."/>
        </authorList>
    </citation>
    <scope>NUCLEOTIDE SEQUENCE [LARGE SCALE GENOMIC DNA]</scope>
    <source>
        <strain evidence="17">NCTC12218</strain>
    </source>
</reference>
<evidence type="ECO:0000256" key="3">
    <source>
        <dbReference type="ARBA" id="ARBA00012014"/>
    </source>
</evidence>
<dbReference type="Pfam" id="PF09924">
    <property type="entry name" value="LPG_synthase_C"/>
    <property type="match status" value="1"/>
</dbReference>
<keyword evidence="8 13" id="KW-1133">Transmembrane helix</keyword>
<dbReference type="EMBL" id="LR962863">
    <property type="protein sequence ID" value="CAD7359890.1"/>
    <property type="molecule type" value="Genomic_DNA"/>
</dbReference>
<evidence type="ECO:0000256" key="4">
    <source>
        <dbReference type="ARBA" id="ARBA00021546"/>
    </source>
</evidence>
<dbReference type="AlphaFoldDB" id="A0A7Z7VXB4"/>
<evidence type="ECO:0000259" key="14">
    <source>
        <dbReference type="Pfam" id="PF09924"/>
    </source>
</evidence>
<keyword evidence="9 13" id="KW-0443">Lipid metabolism</keyword>
<feature type="domain" description="Phosphatidylglycerol lysyltransferase C-terminal" evidence="14">
    <location>
        <begin position="527"/>
        <end position="819"/>
    </location>
</feature>